<keyword evidence="12" id="KW-0675">Receptor</keyword>
<evidence type="ECO:0000256" key="5">
    <source>
        <dbReference type="ARBA" id="ARBA00022729"/>
    </source>
</evidence>
<dbReference type="Gene3D" id="3.30.430.20">
    <property type="entry name" value="Gnk2 domain, C-X8-C-X2-C motif"/>
    <property type="match status" value="2"/>
</dbReference>
<keyword evidence="4 15" id="KW-0812">Transmembrane</keyword>
<dbReference type="Proteomes" id="UP000824890">
    <property type="component" value="Unassembled WGS sequence"/>
</dbReference>
<dbReference type="CDD" id="cd23509">
    <property type="entry name" value="Gnk2-like"/>
    <property type="match status" value="2"/>
</dbReference>
<keyword evidence="10 15" id="KW-1133">Transmembrane helix</keyword>
<evidence type="ECO:0000256" key="12">
    <source>
        <dbReference type="ARBA" id="ARBA00023170"/>
    </source>
</evidence>
<keyword evidence="5 16" id="KW-0732">Signal</keyword>
<name>A0ABQ8EB89_BRANA</name>
<evidence type="ECO:0000259" key="17">
    <source>
        <dbReference type="PROSITE" id="PS50011"/>
    </source>
</evidence>
<sequence>MRKCFALMIFLASFLLRVLQNLELVHAVGCAGSLFNVNSTYAQNRHNLFSTLASKVVANGRLYNDSLGQNPNRVHALVFCTRGDEQACISCVQKVTQNIQTSCPNRMDSFQWNNDDVDDQVSCLVRSSNHTTFQNLELRPAVIHPSPDSIEPSKNTTLFSKQWEATVNRTIQVATEANTSSLLQYIGAVKAEFTEFPNVYMLMQCTPDITSRECMICLENCVAYFKTQFWGRQGGSVSRPSCLFRWDLYRFHGAFDNVTIFHAPPRVQPPENDKKGKGIRLGGIIAITVPAFITLLVFIGLIKFYVRRRKFNKGIYEYSDSDCQYMLRFDLGMILMATDEFSSENKLGQGGFGTVYKGILLNGREIAVKRLTRGSEEGCMEFKNEVSLLTRLQHKNLVKLLGFCHERDEEILVYDGYMAPEYLSYGQISVKSDVYSFGVMLLEMICGKRNNSFEGEGIAAFKPSNEIIKLIQIGLLCVHENATKRPTMRSLIIWLSRETISIPLPKDLAFTRNESQSEDGTMSMSSVFTKLSSR</sequence>
<keyword evidence="9 13" id="KW-0067">ATP-binding</keyword>
<dbReference type="PROSITE" id="PS00107">
    <property type="entry name" value="PROTEIN_KINASE_ATP"/>
    <property type="match status" value="1"/>
</dbReference>
<evidence type="ECO:0000256" key="3">
    <source>
        <dbReference type="ARBA" id="ARBA00022679"/>
    </source>
</evidence>
<evidence type="ECO:0000313" key="20">
    <source>
        <dbReference type="Proteomes" id="UP000824890"/>
    </source>
</evidence>
<dbReference type="PANTHER" id="PTHR27002">
    <property type="entry name" value="RECEPTOR-LIKE SERINE/THREONINE-PROTEIN KINASE SD1-8"/>
    <property type="match status" value="1"/>
</dbReference>
<feature type="domain" description="Gnk2-homologous" evidence="18">
    <location>
        <begin position="145"/>
        <end position="251"/>
    </location>
</feature>
<keyword evidence="6" id="KW-0677">Repeat</keyword>
<accession>A0ABQ8EB89</accession>
<comment type="caution">
    <text evidence="19">The sequence shown here is derived from an EMBL/GenBank/DDBJ whole genome shotgun (WGS) entry which is preliminary data.</text>
</comment>
<evidence type="ECO:0000256" key="13">
    <source>
        <dbReference type="PROSITE-ProRule" id="PRU10141"/>
    </source>
</evidence>
<feature type="signal peptide" evidence="16">
    <location>
        <begin position="1"/>
        <end position="27"/>
    </location>
</feature>
<evidence type="ECO:0000256" key="9">
    <source>
        <dbReference type="ARBA" id="ARBA00022840"/>
    </source>
</evidence>
<keyword evidence="3" id="KW-0808">Transferase</keyword>
<evidence type="ECO:0000256" key="8">
    <source>
        <dbReference type="ARBA" id="ARBA00022777"/>
    </source>
</evidence>
<evidence type="ECO:0000313" key="19">
    <source>
        <dbReference type="EMBL" id="KAH0938929.1"/>
    </source>
</evidence>
<keyword evidence="8" id="KW-0418">Kinase</keyword>
<dbReference type="PROSITE" id="PS51473">
    <property type="entry name" value="GNK2"/>
    <property type="match status" value="2"/>
</dbReference>
<evidence type="ECO:0000256" key="14">
    <source>
        <dbReference type="SAM" id="MobiDB-lite"/>
    </source>
</evidence>
<dbReference type="Pfam" id="PF01657">
    <property type="entry name" value="Stress-antifung"/>
    <property type="match status" value="2"/>
</dbReference>
<evidence type="ECO:0000256" key="10">
    <source>
        <dbReference type="ARBA" id="ARBA00022989"/>
    </source>
</evidence>
<dbReference type="Gene3D" id="3.30.200.20">
    <property type="entry name" value="Phosphorylase Kinase, domain 1"/>
    <property type="match status" value="1"/>
</dbReference>
<feature type="domain" description="Gnk2-homologous" evidence="18">
    <location>
        <begin position="23"/>
        <end position="132"/>
    </location>
</feature>
<feature type="binding site" evidence="13">
    <location>
        <position position="369"/>
    </location>
    <ligand>
        <name>ATP</name>
        <dbReference type="ChEBI" id="CHEBI:30616"/>
    </ligand>
</feature>
<feature type="domain" description="Protein kinase" evidence="17">
    <location>
        <begin position="341"/>
        <end position="534"/>
    </location>
</feature>
<evidence type="ECO:0000256" key="16">
    <source>
        <dbReference type="SAM" id="SignalP"/>
    </source>
</evidence>
<feature type="region of interest" description="Disordered" evidence="14">
    <location>
        <begin position="513"/>
        <end position="534"/>
    </location>
</feature>
<reference evidence="19 20" key="1">
    <citation type="submission" date="2021-05" db="EMBL/GenBank/DDBJ databases">
        <title>Genome Assembly of Synthetic Allotetraploid Brassica napus Reveals Homoeologous Exchanges between Subgenomes.</title>
        <authorList>
            <person name="Davis J.T."/>
        </authorList>
    </citation>
    <scope>NUCLEOTIDE SEQUENCE [LARGE SCALE GENOMIC DNA]</scope>
    <source>
        <strain evidence="20">cv. Da-Ae</strain>
        <tissue evidence="19">Seedling</tissue>
    </source>
</reference>
<dbReference type="PROSITE" id="PS50011">
    <property type="entry name" value="PROTEIN_KINASE_DOM"/>
    <property type="match status" value="1"/>
</dbReference>
<evidence type="ECO:0000256" key="1">
    <source>
        <dbReference type="ARBA" id="ARBA00004167"/>
    </source>
</evidence>
<dbReference type="Gene3D" id="1.10.510.10">
    <property type="entry name" value="Transferase(Phosphotransferase) domain 1"/>
    <property type="match status" value="1"/>
</dbReference>
<keyword evidence="20" id="KW-1185">Reference proteome</keyword>
<evidence type="ECO:0000256" key="15">
    <source>
        <dbReference type="SAM" id="Phobius"/>
    </source>
</evidence>
<dbReference type="InterPro" id="IPR001245">
    <property type="entry name" value="Ser-Thr/Tyr_kinase_cat_dom"/>
</dbReference>
<dbReference type="InterPro" id="IPR038408">
    <property type="entry name" value="GNK2_sf"/>
</dbReference>
<keyword evidence="2" id="KW-0723">Serine/threonine-protein kinase</keyword>
<dbReference type="InterPro" id="IPR011009">
    <property type="entry name" value="Kinase-like_dom_sf"/>
</dbReference>
<dbReference type="Pfam" id="PF07714">
    <property type="entry name" value="PK_Tyr_Ser-Thr"/>
    <property type="match status" value="2"/>
</dbReference>
<keyword evidence="11 15" id="KW-0472">Membrane</keyword>
<evidence type="ECO:0000256" key="4">
    <source>
        <dbReference type="ARBA" id="ARBA00022692"/>
    </source>
</evidence>
<dbReference type="PANTHER" id="PTHR27002:SF452">
    <property type="entry name" value="PROTEIN KINASE DOMAIN-CONTAINING PROTEIN"/>
    <property type="match status" value="1"/>
</dbReference>
<evidence type="ECO:0000256" key="2">
    <source>
        <dbReference type="ARBA" id="ARBA00022527"/>
    </source>
</evidence>
<dbReference type="InterPro" id="IPR000719">
    <property type="entry name" value="Prot_kinase_dom"/>
</dbReference>
<evidence type="ECO:0000259" key="18">
    <source>
        <dbReference type="PROSITE" id="PS51473"/>
    </source>
</evidence>
<dbReference type="InterPro" id="IPR002902">
    <property type="entry name" value="GNK2"/>
</dbReference>
<feature type="transmembrane region" description="Helical" evidence="15">
    <location>
        <begin position="281"/>
        <end position="306"/>
    </location>
</feature>
<evidence type="ECO:0000256" key="7">
    <source>
        <dbReference type="ARBA" id="ARBA00022741"/>
    </source>
</evidence>
<protein>
    <submittedName>
        <fullName evidence="19">Uncharacterized protein</fullName>
    </submittedName>
</protein>
<dbReference type="EMBL" id="JAGKQM010000002">
    <property type="protein sequence ID" value="KAH0938929.1"/>
    <property type="molecule type" value="Genomic_DNA"/>
</dbReference>
<gene>
    <name evidence="19" type="ORF">HID58_006390</name>
</gene>
<organism evidence="19 20">
    <name type="scientific">Brassica napus</name>
    <name type="common">Rape</name>
    <dbReference type="NCBI Taxonomy" id="3708"/>
    <lineage>
        <taxon>Eukaryota</taxon>
        <taxon>Viridiplantae</taxon>
        <taxon>Streptophyta</taxon>
        <taxon>Embryophyta</taxon>
        <taxon>Tracheophyta</taxon>
        <taxon>Spermatophyta</taxon>
        <taxon>Magnoliopsida</taxon>
        <taxon>eudicotyledons</taxon>
        <taxon>Gunneridae</taxon>
        <taxon>Pentapetalae</taxon>
        <taxon>rosids</taxon>
        <taxon>malvids</taxon>
        <taxon>Brassicales</taxon>
        <taxon>Brassicaceae</taxon>
        <taxon>Brassiceae</taxon>
        <taxon>Brassica</taxon>
    </lineage>
</organism>
<feature type="chain" id="PRO_5046653943" evidence="16">
    <location>
        <begin position="28"/>
        <end position="534"/>
    </location>
</feature>
<comment type="subcellular location">
    <subcellularLocation>
        <location evidence="1">Membrane</location>
        <topology evidence="1">Single-pass membrane protein</topology>
    </subcellularLocation>
</comment>
<evidence type="ECO:0000256" key="11">
    <source>
        <dbReference type="ARBA" id="ARBA00023136"/>
    </source>
</evidence>
<dbReference type="SUPFAM" id="SSF56112">
    <property type="entry name" value="Protein kinase-like (PK-like)"/>
    <property type="match status" value="1"/>
</dbReference>
<keyword evidence="7 13" id="KW-0547">Nucleotide-binding</keyword>
<dbReference type="InterPro" id="IPR017441">
    <property type="entry name" value="Protein_kinase_ATP_BS"/>
</dbReference>
<evidence type="ECO:0000256" key="6">
    <source>
        <dbReference type="ARBA" id="ARBA00022737"/>
    </source>
</evidence>
<proteinExistence type="predicted"/>